<proteinExistence type="predicted"/>
<keyword evidence="3" id="KW-1185">Reference proteome</keyword>
<evidence type="ECO:0000256" key="1">
    <source>
        <dbReference type="SAM" id="MobiDB-lite"/>
    </source>
</evidence>
<name>A0A223S632_9ACTN</name>
<organism evidence="2 3">
    <name type="scientific">Nocardiopsis gilva YIM 90087</name>
    <dbReference type="NCBI Taxonomy" id="1235441"/>
    <lineage>
        <taxon>Bacteria</taxon>
        <taxon>Bacillati</taxon>
        <taxon>Actinomycetota</taxon>
        <taxon>Actinomycetes</taxon>
        <taxon>Streptosporangiales</taxon>
        <taxon>Nocardiopsidaceae</taxon>
        <taxon>Nocardiopsis</taxon>
    </lineage>
</organism>
<feature type="region of interest" description="Disordered" evidence="1">
    <location>
        <begin position="373"/>
        <end position="419"/>
    </location>
</feature>
<dbReference type="Proteomes" id="UP000215005">
    <property type="component" value="Chromosome"/>
</dbReference>
<dbReference type="Pfam" id="PF04860">
    <property type="entry name" value="Phage_portal"/>
    <property type="match status" value="1"/>
</dbReference>
<dbReference type="InterPro" id="IPR006944">
    <property type="entry name" value="Phage/GTA_portal"/>
</dbReference>
<dbReference type="InterPro" id="IPR006427">
    <property type="entry name" value="Portal_HK97"/>
</dbReference>
<dbReference type="KEGG" id="ngv:CDO52_12935"/>
<evidence type="ECO:0000313" key="2">
    <source>
        <dbReference type="EMBL" id="ASU83574.1"/>
    </source>
</evidence>
<dbReference type="AlphaFoldDB" id="A0A223S632"/>
<sequence length="419" mass="45867">MSLFGGLFERRGLEDPAVPLSSPSIVSLLGGKPGTAGMSVTEKTALKFSAVFRCVKLTSAVPSALPLHVYTKRDKTKAGSTLLDEPHPELTALELWRLTYVHKGLWGNSYLQKIRNGAGQIVELWPISPDRVQVGRIRPTPTSPPQKVFTVVDDWGVTQDLSSREILHMPAMGYDGITGVSPIRCAAEGIGMGLAAEKYGAKLFGSGSLMSGILQTEQRLDKQAADALKERWQSKVGGVENAHDIAVLDSGASFESVTMPNKDTQFIESRKFQVVEVARYYGVPLVFLFETEKSTSWGTGLEQQALGWVQFDLHPDWLAPTEARITKELLAPAGLYAEYSVEGLLRGDSAARAQFYRVMREVGAYSANDIRQLENRPPVEGGDTYLQPVNMAPLGSDPDDDTPRPPEDPDDDDDDEEDE</sequence>
<accession>A0A223S632</accession>
<reference evidence="2 3" key="1">
    <citation type="submission" date="2017-08" db="EMBL/GenBank/DDBJ databases">
        <title>The complete genome sequence of Nocardiopsis gilva YIM 90087.</title>
        <authorList>
            <person name="Yin M."/>
            <person name="Tang S."/>
        </authorList>
    </citation>
    <scope>NUCLEOTIDE SEQUENCE [LARGE SCALE GENOMIC DNA]</scope>
    <source>
        <strain evidence="2 3">YIM 90087</strain>
    </source>
</reference>
<dbReference type="EMBL" id="CP022753">
    <property type="protein sequence ID" value="ASU83574.1"/>
    <property type="molecule type" value="Genomic_DNA"/>
</dbReference>
<dbReference type="RefSeq" id="WP_017616819.1">
    <property type="nucleotide sequence ID" value="NZ_ANBG01000025.1"/>
</dbReference>
<gene>
    <name evidence="2" type="ORF">CDO52_12935</name>
</gene>
<feature type="compositionally biased region" description="Acidic residues" evidence="1">
    <location>
        <begin position="408"/>
        <end position="419"/>
    </location>
</feature>
<protein>
    <submittedName>
        <fullName evidence="2">Phage portal protein</fullName>
    </submittedName>
</protein>
<dbReference type="NCBIfam" id="TIGR01537">
    <property type="entry name" value="portal_HK97"/>
    <property type="match status" value="1"/>
</dbReference>
<evidence type="ECO:0000313" key="3">
    <source>
        <dbReference type="Proteomes" id="UP000215005"/>
    </source>
</evidence>